<organism evidence="1 2">
    <name type="scientific">Gossypium australe</name>
    <dbReference type="NCBI Taxonomy" id="47621"/>
    <lineage>
        <taxon>Eukaryota</taxon>
        <taxon>Viridiplantae</taxon>
        <taxon>Streptophyta</taxon>
        <taxon>Embryophyta</taxon>
        <taxon>Tracheophyta</taxon>
        <taxon>Spermatophyta</taxon>
        <taxon>Magnoliopsida</taxon>
        <taxon>eudicotyledons</taxon>
        <taxon>Gunneridae</taxon>
        <taxon>Pentapetalae</taxon>
        <taxon>rosids</taxon>
        <taxon>malvids</taxon>
        <taxon>Malvales</taxon>
        <taxon>Malvaceae</taxon>
        <taxon>Malvoideae</taxon>
        <taxon>Gossypium</taxon>
    </lineage>
</organism>
<accession>A0A5B6W0H8</accession>
<reference evidence="2" key="1">
    <citation type="journal article" date="2019" name="Plant Biotechnol. J.">
        <title>Genome sequencing of the Australian wild diploid species Gossypium australe highlights disease resistance and delayed gland morphogenesis.</title>
        <authorList>
            <person name="Cai Y."/>
            <person name="Cai X."/>
            <person name="Wang Q."/>
            <person name="Wang P."/>
            <person name="Zhang Y."/>
            <person name="Cai C."/>
            <person name="Xu Y."/>
            <person name="Wang K."/>
            <person name="Zhou Z."/>
            <person name="Wang C."/>
            <person name="Geng S."/>
            <person name="Li B."/>
            <person name="Dong Q."/>
            <person name="Hou Y."/>
            <person name="Wang H."/>
            <person name="Ai P."/>
            <person name="Liu Z."/>
            <person name="Yi F."/>
            <person name="Sun M."/>
            <person name="An G."/>
            <person name="Cheng J."/>
            <person name="Zhang Y."/>
            <person name="Shi Q."/>
            <person name="Xie Y."/>
            <person name="Shi X."/>
            <person name="Chang Y."/>
            <person name="Huang F."/>
            <person name="Chen Y."/>
            <person name="Hong S."/>
            <person name="Mi L."/>
            <person name="Sun Q."/>
            <person name="Zhang L."/>
            <person name="Zhou B."/>
            <person name="Peng R."/>
            <person name="Zhang X."/>
            <person name="Liu F."/>
        </authorList>
    </citation>
    <scope>NUCLEOTIDE SEQUENCE [LARGE SCALE GENOMIC DNA]</scope>
    <source>
        <strain evidence="2">cv. PA1801</strain>
    </source>
</reference>
<dbReference type="OrthoDB" id="264917at2759"/>
<keyword evidence="2" id="KW-1185">Reference proteome</keyword>
<comment type="caution">
    <text evidence="1">The sequence shown here is derived from an EMBL/GenBank/DDBJ whole genome shotgun (WGS) entry which is preliminary data.</text>
</comment>
<dbReference type="Proteomes" id="UP000325315">
    <property type="component" value="Unassembled WGS sequence"/>
</dbReference>
<evidence type="ECO:0000313" key="1">
    <source>
        <dbReference type="EMBL" id="KAA3474724.1"/>
    </source>
</evidence>
<sequence>MRVLVSEKLAILVTRSFEADLVPVPQRGQENNGRESQDGNGGLFSVLVIRDPATDANADFACEVEITEYRMAEVEWVQDIPPRDATDREDKTIDCKGVKFSTFQFALFTLGKHLGRNSSHFLPPNPHGETVVVHGSGSVIF</sequence>
<dbReference type="EMBL" id="SMMG02000005">
    <property type="protein sequence ID" value="KAA3474724.1"/>
    <property type="molecule type" value="Genomic_DNA"/>
</dbReference>
<gene>
    <name evidence="1" type="ORF">EPI10_024987</name>
</gene>
<proteinExistence type="predicted"/>
<evidence type="ECO:0000313" key="2">
    <source>
        <dbReference type="Proteomes" id="UP000325315"/>
    </source>
</evidence>
<name>A0A5B6W0H8_9ROSI</name>
<dbReference type="AlphaFoldDB" id="A0A5B6W0H8"/>
<protein>
    <submittedName>
        <fullName evidence="1">LON peptidase N-terminal domain and RING finger protein 1</fullName>
    </submittedName>
</protein>